<name>A0A0E3Z6R0_9ABAC</name>
<sequence>MVACVCFNWFLPNKHTVYVISKTHKRWCAVLCVCTFRWKTMNRNAAKALLTAAVDSTAIDNDQLRQIVVRNNSFFKDFLLVVCCLVFFRNRFGVYCLSVCDNAFRRSDLRRSHPSKSGVVVQLGLQKHR</sequence>
<dbReference type="KEGG" id="vg:24170875"/>
<keyword evidence="2" id="KW-1185">Reference proteome</keyword>
<proteinExistence type="predicted"/>
<evidence type="ECO:0000313" key="1">
    <source>
        <dbReference type="EMBL" id="AKC91672.1"/>
    </source>
</evidence>
<dbReference type="Proteomes" id="UP000201190">
    <property type="component" value="Segment"/>
</dbReference>
<dbReference type="EMBL" id="KP752043">
    <property type="protein sequence ID" value="AKC91672.1"/>
    <property type="molecule type" value="Genomic_DNA"/>
</dbReference>
<evidence type="ECO:0000313" key="2">
    <source>
        <dbReference type="Proteomes" id="UP000201190"/>
    </source>
</evidence>
<dbReference type="InterPro" id="IPR009313">
    <property type="entry name" value="Baculo_11_kDa"/>
</dbReference>
<reference evidence="1 2" key="1">
    <citation type="journal article" date="2015" name="Genome Announc.">
        <title>Genome Sequence of an Alphabaculovirus Isolated from the Oak Looper, Lambdina fiscellaria, Contains a Putative 2-Kilobase-Pair Transposable Element Encoding a Transposase and a FLYWCH Domain-Containing Protein.</title>
        <authorList>
            <person name="Rohrmann G.F."/>
            <person name="Erlandson M.A."/>
            <person name="Theilmann D.A."/>
        </authorList>
    </citation>
    <scope>NUCLEOTIDE SEQUENCE [LARGE SCALE GENOMIC DNA]</scope>
    <source>
        <strain evidence="1">GR15</strain>
    </source>
</reference>
<organism evidence="1 2">
    <name type="scientific">Lambdina fiscellaria nucleopolyhedrovirus</name>
    <dbReference type="NCBI Taxonomy" id="1642929"/>
    <lineage>
        <taxon>Viruses</taxon>
        <taxon>Viruses incertae sedis</taxon>
        <taxon>Naldaviricetes</taxon>
        <taxon>Lefavirales</taxon>
        <taxon>Baculoviridae</taxon>
        <taxon>Alphabaculovirus</taxon>
        <taxon>Alphabaculovirus lafiscellariae</taxon>
    </lineage>
</organism>
<dbReference type="Pfam" id="PF06143">
    <property type="entry name" value="Baculo_11_kDa"/>
    <property type="match status" value="1"/>
</dbReference>
<accession>A0A0E3Z6R0</accession>
<dbReference type="RefSeq" id="YP_009133254.1">
    <property type="nucleotide sequence ID" value="NC_026922.1"/>
</dbReference>
<dbReference type="GeneID" id="24170875"/>
<protein>
    <submittedName>
        <fullName evidence="1">Ac108</fullName>
    </submittedName>
</protein>